<dbReference type="InterPro" id="IPR011990">
    <property type="entry name" value="TPR-like_helical_dom_sf"/>
</dbReference>
<dbReference type="AlphaFoldDB" id="A0A1M5PDP2"/>
<dbReference type="EMBL" id="FQWY01000022">
    <property type="protein sequence ID" value="SHG99891.1"/>
    <property type="molecule type" value="Genomic_DNA"/>
</dbReference>
<evidence type="ECO:0000256" key="1">
    <source>
        <dbReference type="SAM" id="MobiDB-lite"/>
    </source>
</evidence>
<dbReference type="Proteomes" id="UP000242329">
    <property type="component" value="Unassembled WGS sequence"/>
</dbReference>
<keyword evidence="3" id="KW-1185">Reference proteome</keyword>
<protein>
    <submittedName>
        <fullName evidence="2">Uncharacterized protein, DUF2225 family</fullName>
    </submittedName>
</protein>
<dbReference type="InterPro" id="IPR018708">
    <property type="entry name" value="DUF2225"/>
</dbReference>
<organism evidence="2 3">
    <name type="scientific">Thermosyntropha lipolytica DSM 11003</name>
    <dbReference type="NCBI Taxonomy" id="1123382"/>
    <lineage>
        <taxon>Bacteria</taxon>
        <taxon>Bacillati</taxon>
        <taxon>Bacillota</taxon>
        <taxon>Clostridia</taxon>
        <taxon>Eubacteriales</taxon>
        <taxon>Syntrophomonadaceae</taxon>
        <taxon>Thermosyntropha</taxon>
    </lineage>
</organism>
<feature type="region of interest" description="Disordered" evidence="1">
    <location>
        <begin position="226"/>
        <end position="268"/>
    </location>
</feature>
<dbReference type="Pfam" id="PF09986">
    <property type="entry name" value="DUF2225"/>
    <property type="match status" value="1"/>
</dbReference>
<dbReference type="OrthoDB" id="9780343at2"/>
<proteinExistence type="predicted"/>
<dbReference type="STRING" id="1123382.SAMN02745221_01442"/>
<name>A0A1M5PDP2_9FIRM</name>
<evidence type="ECO:0000313" key="3">
    <source>
        <dbReference type="Proteomes" id="UP000242329"/>
    </source>
</evidence>
<dbReference type="RefSeq" id="WP_073092142.1">
    <property type="nucleotide sequence ID" value="NZ_FQWY01000022.1"/>
</dbReference>
<accession>A0A1M5PDP2</accession>
<dbReference type="Gene3D" id="1.25.40.10">
    <property type="entry name" value="Tetratricopeptide repeat domain"/>
    <property type="match status" value="1"/>
</dbReference>
<dbReference type="SUPFAM" id="SSF81901">
    <property type="entry name" value="HCP-like"/>
    <property type="match status" value="1"/>
</dbReference>
<evidence type="ECO:0000313" key="2">
    <source>
        <dbReference type="EMBL" id="SHG99891.1"/>
    </source>
</evidence>
<gene>
    <name evidence="2" type="ORF">SAMN02745221_01442</name>
</gene>
<sequence>MAEAFFDREYTCPICKTTFKSPAVRSSAIYVEKKESDFHTVYRGVNPLYYSVIVCPVCEYAASSNTFNNELPGKTAEQIALALSQLKSEKTPDLCKERKPEEALYAFHLAIRSSQLKKAPPGEIAGLLLASAWIAREIGNQQLEAKFLKEALNYYVEAFSSGYNIPNLNELQLIYLIGELNRRLGNFKEAISWFNRVITHKNIKNFPAIEKMAREQWALAREEMQSCKNDDTPSLNETEETENHAPAAKSDTPGLKTAFPGENKTGKKARPLMQMPAHLYEDQIEWLRKIASQYTIKNKTFTREETLRAVLDALIESIGSPAAFNFSSEEELKNKIRELLTR</sequence>
<reference evidence="3" key="1">
    <citation type="submission" date="2016-11" db="EMBL/GenBank/DDBJ databases">
        <authorList>
            <person name="Varghese N."/>
            <person name="Submissions S."/>
        </authorList>
    </citation>
    <scope>NUCLEOTIDE SEQUENCE [LARGE SCALE GENOMIC DNA]</scope>
    <source>
        <strain evidence="3">DSM 11003</strain>
    </source>
</reference>